<proteinExistence type="predicted"/>
<dbReference type="SUPFAM" id="SSF56672">
    <property type="entry name" value="DNA/RNA polymerases"/>
    <property type="match status" value="1"/>
</dbReference>
<organism evidence="13 14">
    <name type="scientific">Loxostege sticticalis</name>
    <name type="common">Beet webworm moth</name>
    <dbReference type="NCBI Taxonomy" id="481309"/>
    <lineage>
        <taxon>Eukaryota</taxon>
        <taxon>Metazoa</taxon>
        <taxon>Ecdysozoa</taxon>
        <taxon>Arthropoda</taxon>
        <taxon>Hexapoda</taxon>
        <taxon>Insecta</taxon>
        <taxon>Pterygota</taxon>
        <taxon>Neoptera</taxon>
        <taxon>Endopterygota</taxon>
        <taxon>Lepidoptera</taxon>
        <taxon>Glossata</taxon>
        <taxon>Ditrysia</taxon>
        <taxon>Pyraloidea</taxon>
        <taxon>Crambidae</taxon>
        <taxon>Pyraustinae</taxon>
        <taxon>Loxostege</taxon>
    </lineage>
</organism>
<evidence type="ECO:0000256" key="7">
    <source>
        <dbReference type="ARBA" id="ARBA00023125"/>
    </source>
</evidence>
<comment type="caution">
    <text evidence="13">The sequence shown here is derived from an EMBL/GenBank/DDBJ whole genome shotgun (WGS) entry which is preliminary data.</text>
</comment>
<dbReference type="InterPro" id="IPR050951">
    <property type="entry name" value="Retrovirus_Pol_polyprotein"/>
</dbReference>
<dbReference type="Gene3D" id="2.40.70.10">
    <property type="entry name" value="Acid Proteases"/>
    <property type="match status" value="1"/>
</dbReference>
<feature type="region of interest" description="Disordered" evidence="10">
    <location>
        <begin position="1"/>
        <end position="194"/>
    </location>
</feature>
<keyword evidence="4" id="KW-0540">Nuclease</keyword>
<keyword evidence="6" id="KW-0255">Endonuclease</keyword>
<dbReference type="PANTHER" id="PTHR37984:SF5">
    <property type="entry name" value="PROTEIN NYNRIN-LIKE"/>
    <property type="match status" value="1"/>
</dbReference>
<keyword evidence="6" id="KW-0378">Hydrolase</keyword>
<feature type="compositionally biased region" description="Low complexity" evidence="10">
    <location>
        <begin position="11"/>
        <end position="20"/>
    </location>
</feature>
<keyword evidence="2" id="KW-0808">Transferase</keyword>
<accession>A0ABR3IHM3</accession>
<dbReference type="Gene3D" id="4.10.60.10">
    <property type="entry name" value="Zinc finger, CCHC-type"/>
    <property type="match status" value="1"/>
</dbReference>
<dbReference type="Proteomes" id="UP001549920">
    <property type="component" value="Unassembled WGS sequence"/>
</dbReference>
<dbReference type="CDD" id="cd00303">
    <property type="entry name" value="retropepsin_like"/>
    <property type="match status" value="1"/>
</dbReference>
<evidence type="ECO:0000313" key="13">
    <source>
        <dbReference type="EMBL" id="KAL0895770.1"/>
    </source>
</evidence>
<keyword evidence="3" id="KW-0548">Nucleotidyltransferase</keyword>
<evidence type="ECO:0000256" key="9">
    <source>
        <dbReference type="PROSITE-ProRule" id="PRU00047"/>
    </source>
</evidence>
<feature type="compositionally biased region" description="Basic residues" evidence="10">
    <location>
        <begin position="149"/>
        <end position="163"/>
    </location>
</feature>
<feature type="domain" description="CCHC-type" evidence="11">
    <location>
        <begin position="424"/>
        <end position="438"/>
    </location>
</feature>
<evidence type="ECO:0000256" key="3">
    <source>
        <dbReference type="ARBA" id="ARBA00022695"/>
    </source>
</evidence>
<reference evidence="13 14" key="1">
    <citation type="submission" date="2024-06" db="EMBL/GenBank/DDBJ databases">
        <title>A chromosome-level genome assembly of beet webworm, Loxostege sticticalis.</title>
        <authorList>
            <person name="Zhang Y."/>
        </authorList>
    </citation>
    <scope>NUCLEOTIDE SEQUENCE [LARGE SCALE GENOMIC DNA]</scope>
    <source>
        <strain evidence="13">AQ026</strain>
        <tissue evidence="13">Whole body</tissue>
    </source>
</reference>
<feature type="compositionally biased region" description="Basic and acidic residues" evidence="10">
    <location>
        <begin position="99"/>
        <end position="115"/>
    </location>
</feature>
<evidence type="ECO:0000256" key="2">
    <source>
        <dbReference type="ARBA" id="ARBA00022679"/>
    </source>
</evidence>
<dbReference type="InterPro" id="IPR043128">
    <property type="entry name" value="Rev_trsase/Diguanyl_cyclase"/>
</dbReference>
<dbReference type="PANTHER" id="PTHR37984">
    <property type="entry name" value="PROTEIN CBG26694"/>
    <property type="match status" value="1"/>
</dbReference>
<dbReference type="InterPro" id="IPR041577">
    <property type="entry name" value="RT_RNaseH_2"/>
</dbReference>
<dbReference type="InterPro" id="IPR043502">
    <property type="entry name" value="DNA/RNA_pol_sf"/>
</dbReference>
<feature type="compositionally biased region" description="Basic residues" evidence="10">
    <location>
        <begin position="116"/>
        <end position="139"/>
    </location>
</feature>
<evidence type="ECO:0000259" key="11">
    <source>
        <dbReference type="PROSITE" id="PS50158"/>
    </source>
</evidence>
<evidence type="ECO:0000256" key="6">
    <source>
        <dbReference type="ARBA" id="ARBA00022759"/>
    </source>
</evidence>
<keyword evidence="5" id="KW-0064">Aspartyl protease</keyword>
<dbReference type="Gene3D" id="3.30.70.270">
    <property type="match status" value="2"/>
</dbReference>
<dbReference type="PROSITE" id="PS50158">
    <property type="entry name" value="ZF_CCHC"/>
    <property type="match status" value="1"/>
</dbReference>
<evidence type="ECO:0000256" key="8">
    <source>
        <dbReference type="ARBA" id="ARBA00023268"/>
    </source>
</evidence>
<evidence type="ECO:0000313" key="14">
    <source>
        <dbReference type="Proteomes" id="UP001549920"/>
    </source>
</evidence>
<evidence type="ECO:0008006" key="15">
    <source>
        <dbReference type="Google" id="ProtNLM"/>
    </source>
</evidence>
<keyword evidence="14" id="KW-1185">Reference proteome</keyword>
<gene>
    <name evidence="13" type="ORF">ABMA27_011822</name>
</gene>
<dbReference type="Gene3D" id="3.10.10.10">
    <property type="entry name" value="HIV Type 1 Reverse Transcriptase, subunit A, domain 1"/>
    <property type="match status" value="1"/>
</dbReference>
<protein>
    <recommendedName>
        <fullName evidence="15">Reverse transcriptase</fullName>
    </recommendedName>
</protein>
<dbReference type="EMBL" id="JBEUOH010000003">
    <property type="protein sequence ID" value="KAL0895770.1"/>
    <property type="molecule type" value="Genomic_DNA"/>
</dbReference>
<dbReference type="SMART" id="SM00343">
    <property type="entry name" value="ZnF_C2HC"/>
    <property type="match status" value="2"/>
</dbReference>
<dbReference type="SUPFAM" id="SSF57756">
    <property type="entry name" value="Retrovirus zinc finger-like domains"/>
    <property type="match status" value="1"/>
</dbReference>
<dbReference type="InterPro" id="IPR036397">
    <property type="entry name" value="RNaseH_sf"/>
</dbReference>
<evidence type="ECO:0000256" key="4">
    <source>
        <dbReference type="ARBA" id="ARBA00022722"/>
    </source>
</evidence>
<evidence type="ECO:0000259" key="12">
    <source>
        <dbReference type="PROSITE" id="PS50878"/>
    </source>
</evidence>
<dbReference type="InterPro" id="IPR000477">
    <property type="entry name" value="RT_dom"/>
</dbReference>
<sequence length="1419" mass="160799">MDRSRERVLYTPTSPTVTRASRSRSRSQTRRRSNIKALRRPRSRSSRNSRGRVSRCSPNQPERPCTARSRRSSNRAADLERDLQQRASRSQADASTSEVQDHGHLSVGARPDERRSRSRLRRSSQRAKGSSRSRSRGQRSHTSPDHDSRHSRRRSPGRHRRPSQRSPDRRSHPSNSTARPDPSMKTGESPADSFNATSITDLVSVLKAMASNSLNKLGSMNNTVPEFDPCKREQTMTMWIHKVNECATIYGWSEQQIVHFALPKLKGVAQRWYEGLPSVLFTWSEWQEKLLAAFPSEENYGQMLSDMLAKRARFNDSLEEYYYEKLSLINRCAITGKRAVECILHGIDDRSVRLGAEAAQFDDPNRLLSYLRNVRNVKQNLDRKSTKGFISRQLGTVSSSKLPRCGNCKKDGHFTSQCTQPIKKCTRCGRIGHEVEQCYAKVQPEDKAVMRVDNFASLNILNETPKPSLIKVNPSEKYFKTAKINGHPLKAFIDFGSECSMIKLSCFQNIDSKYRVDGLPNLRGFGNSIVSCIGKQQVRIEIDGVEANLDLLIVPDDVMSTPVIIGQTFTEQPHVVVTKTGDTLEISQLSQSITTSNKINLYCSESCQSVGISIIEVDTNSSHRGQIFVEGGLRVYEGVSYYVLSGLFEINEDGKGYIVINNTSSTALKLPQGLLIARGRIAHEDTIRNVKSVSTVKNLPAITESDINVGPDLTFHHKTELLNLLNDHRNCFAFDLTELGTSTVGEMRIDLHDNEPVVYRPYRLSINEKEKVRYMISELLENGIIRPSTSSYASPIVVVRKKTGELRLCIDYRALNKKTVKENYPMPLIDDQLDVLSGNKYFTTLDLTSGYYQIPIKESDKHKTGFVTPDGHYEFNRMPFGLANAPATFQRIMNQVLGPMRHKEALAYLDDIIIPSDSIDSGIKKLAAVLDLFSKAGLTLKLSKCTFFSSSVDYLGFEVTSEGIRPGSRKVEAVEHFPVPLNQHNVRQFLGLASFFRRFVPHFSVIAKPLTSLLKKDAKWLWGPEQEEAFRKLQSVLLQRPILALYNPNATTELHTDACKIGIAGILLQRDEHEKLKPIAYFSRQTTPEEQNYSSYDLETLAVVSSLQKFRVYLIGLSFKIITDCNSLRATFQKRDMIPRVARWWEQMQEFNFSIEYRPGQLMAHVDALSRNPIQESCKVLTVENTDWLTTVQSADSEVQRIVERYNRTLVESLTAKCVGSAENKWDDYLPDVQWGLNNTFNKGINRTPSEALFGIRPSGINDSRIMSELADDVSNSSDSQNLSEIRDEINTHIKEYQEAQKKAYDEKRCPAPKYNVGDLVRVERQIPASGSSKKLVPKFQGPYRIVKVLDYDRYQIEDTPLTRKSNRSYSTIVAVDKIRPTEEFAWAGWLLGSFVIFSRRQYRSALRPGSSTSASYLY</sequence>
<dbReference type="InterPro" id="IPR021109">
    <property type="entry name" value="Peptidase_aspartic_dom_sf"/>
</dbReference>
<feature type="domain" description="Reverse transcriptase" evidence="12">
    <location>
        <begin position="780"/>
        <end position="959"/>
    </location>
</feature>
<evidence type="ECO:0000256" key="10">
    <source>
        <dbReference type="SAM" id="MobiDB-lite"/>
    </source>
</evidence>
<dbReference type="Gene3D" id="3.30.420.10">
    <property type="entry name" value="Ribonuclease H-like superfamily/Ribonuclease H"/>
    <property type="match status" value="1"/>
</dbReference>
<evidence type="ECO:0000256" key="5">
    <source>
        <dbReference type="ARBA" id="ARBA00022750"/>
    </source>
</evidence>
<keyword evidence="1" id="KW-0645">Protease</keyword>
<dbReference type="SUPFAM" id="SSF50630">
    <property type="entry name" value="Acid proteases"/>
    <property type="match status" value="1"/>
</dbReference>
<keyword evidence="9" id="KW-0863">Zinc-finger</keyword>
<feature type="compositionally biased region" description="Polar residues" evidence="10">
    <location>
        <begin position="85"/>
        <end position="98"/>
    </location>
</feature>
<evidence type="ECO:0000256" key="1">
    <source>
        <dbReference type="ARBA" id="ARBA00022670"/>
    </source>
</evidence>
<name>A0ABR3IHM3_LOXSC</name>
<keyword evidence="7" id="KW-0238">DNA-binding</keyword>
<keyword evidence="8" id="KW-0511">Multifunctional enzyme</keyword>
<keyword evidence="9" id="KW-0862">Zinc</keyword>
<dbReference type="InterPro" id="IPR036875">
    <property type="entry name" value="Znf_CCHC_sf"/>
</dbReference>
<dbReference type="CDD" id="cd09274">
    <property type="entry name" value="RNase_HI_RT_Ty3"/>
    <property type="match status" value="1"/>
</dbReference>
<keyword evidence="9" id="KW-0479">Metal-binding</keyword>
<dbReference type="Pfam" id="PF17919">
    <property type="entry name" value="RT_RNaseH_2"/>
    <property type="match status" value="1"/>
</dbReference>
<dbReference type="CDD" id="cd01647">
    <property type="entry name" value="RT_LTR"/>
    <property type="match status" value="1"/>
</dbReference>
<dbReference type="PROSITE" id="PS50878">
    <property type="entry name" value="RT_POL"/>
    <property type="match status" value="1"/>
</dbReference>
<dbReference type="Pfam" id="PF00078">
    <property type="entry name" value="RVT_1"/>
    <property type="match status" value="1"/>
</dbReference>
<feature type="compositionally biased region" description="Basic residues" evidence="10">
    <location>
        <begin position="21"/>
        <end position="53"/>
    </location>
</feature>
<dbReference type="InterPro" id="IPR001878">
    <property type="entry name" value="Znf_CCHC"/>
</dbReference>